<dbReference type="Proteomes" id="UP000053660">
    <property type="component" value="Unassembled WGS sequence"/>
</dbReference>
<sequence length="43" mass="4603">MSKSAGNFLTFLESIEKFSANGMRLSLADAGDGVDELCVQHGR</sequence>
<accession>A0A0B1S6T0</accession>
<dbReference type="OrthoDB" id="10249672at2759"/>
<proteinExistence type="inferred from homology"/>
<dbReference type="InterPro" id="IPR014729">
    <property type="entry name" value="Rossmann-like_a/b/a_fold"/>
</dbReference>
<dbReference type="GO" id="GO:0005524">
    <property type="term" value="F:ATP binding"/>
    <property type="evidence" value="ECO:0007669"/>
    <property type="project" value="InterPro"/>
</dbReference>
<dbReference type="SUPFAM" id="SSF52374">
    <property type="entry name" value="Nucleotidylyl transferase"/>
    <property type="match status" value="1"/>
</dbReference>
<organism evidence="2 3">
    <name type="scientific">Oesophagostomum dentatum</name>
    <name type="common">Nodular worm</name>
    <dbReference type="NCBI Taxonomy" id="61180"/>
    <lineage>
        <taxon>Eukaryota</taxon>
        <taxon>Metazoa</taxon>
        <taxon>Ecdysozoa</taxon>
        <taxon>Nematoda</taxon>
        <taxon>Chromadorea</taxon>
        <taxon>Rhabditida</taxon>
        <taxon>Rhabditina</taxon>
        <taxon>Rhabditomorpha</taxon>
        <taxon>Strongyloidea</taxon>
        <taxon>Strongylidae</taxon>
        <taxon>Oesophagostomum</taxon>
    </lineage>
</organism>
<evidence type="ECO:0000313" key="2">
    <source>
        <dbReference type="EMBL" id="KHJ81048.1"/>
    </source>
</evidence>
<gene>
    <name evidence="2" type="ORF">OESDEN_19269</name>
</gene>
<name>A0A0B1S6T0_OESDE</name>
<dbReference type="GO" id="GO:0004823">
    <property type="term" value="F:leucine-tRNA ligase activity"/>
    <property type="evidence" value="ECO:0007669"/>
    <property type="project" value="InterPro"/>
</dbReference>
<evidence type="ECO:0000256" key="1">
    <source>
        <dbReference type="ARBA" id="ARBA00005594"/>
    </source>
</evidence>
<evidence type="ECO:0000313" key="3">
    <source>
        <dbReference type="Proteomes" id="UP000053660"/>
    </source>
</evidence>
<dbReference type="EMBL" id="KN594866">
    <property type="protein sequence ID" value="KHJ81048.1"/>
    <property type="molecule type" value="Genomic_DNA"/>
</dbReference>
<reference evidence="2 3" key="1">
    <citation type="submission" date="2014-03" db="EMBL/GenBank/DDBJ databases">
        <title>Draft genome of the hookworm Oesophagostomum dentatum.</title>
        <authorList>
            <person name="Mitreva M."/>
        </authorList>
    </citation>
    <scope>NUCLEOTIDE SEQUENCE [LARGE SCALE GENOMIC DNA]</scope>
    <source>
        <strain evidence="2 3">OD-Hann</strain>
    </source>
</reference>
<dbReference type="AlphaFoldDB" id="A0A0B1S6T0"/>
<dbReference type="Gene3D" id="3.40.50.620">
    <property type="entry name" value="HUPs"/>
    <property type="match status" value="1"/>
</dbReference>
<dbReference type="PANTHER" id="PTHR45794:SF1">
    <property type="entry name" value="LEUCINE--TRNA LIGASE, CYTOPLASMIC"/>
    <property type="match status" value="1"/>
</dbReference>
<dbReference type="PANTHER" id="PTHR45794">
    <property type="entry name" value="LEUCYL-TRNA SYNTHETASE"/>
    <property type="match status" value="1"/>
</dbReference>
<comment type="similarity">
    <text evidence="1">Belongs to the class-I aminoacyl-tRNA synthetase family.</text>
</comment>
<dbReference type="GO" id="GO:0006429">
    <property type="term" value="P:leucyl-tRNA aminoacylation"/>
    <property type="evidence" value="ECO:0007669"/>
    <property type="project" value="InterPro"/>
</dbReference>
<protein>
    <submittedName>
        <fullName evidence="2">Uncharacterized protein</fullName>
    </submittedName>
</protein>
<dbReference type="InterPro" id="IPR004493">
    <property type="entry name" value="Leu-tRNA-synth_Ia_arc/euk"/>
</dbReference>
<keyword evidence="3" id="KW-1185">Reference proteome</keyword>